<feature type="compositionally biased region" description="Low complexity" evidence="1">
    <location>
        <begin position="732"/>
        <end position="745"/>
    </location>
</feature>
<gene>
    <name evidence="2" type="ORF">BHQ17_02660</name>
</gene>
<organism evidence="2 3">
    <name type="scientific">Mycolicibacterium holsaticum</name>
    <dbReference type="NCBI Taxonomy" id="152142"/>
    <lineage>
        <taxon>Bacteria</taxon>
        <taxon>Bacillati</taxon>
        <taxon>Actinomycetota</taxon>
        <taxon>Actinomycetes</taxon>
        <taxon>Mycobacteriales</taxon>
        <taxon>Mycobacteriaceae</taxon>
        <taxon>Mycolicibacterium</taxon>
    </lineage>
</organism>
<accession>A0A1E3S1V4</accession>
<evidence type="ECO:0000313" key="3">
    <source>
        <dbReference type="Proteomes" id="UP000094243"/>
    </source>
</evidence>
<dbReference type="AlphaFoldDB" id="A0A1E3S1V4"/>
<sequence>MPGRHRTQRRKAQKFARKATAFGAVTATASALIGMTPPPDAPAATVNVRAVDAELLAAVNQWPSPDQIPDATAGLGAFGYDLTQTVVGFVARAVVENFNLAALARGAGLDPDSLIEGLLGDPNFLVDNVLGGLLGEIPIDLSPVLDELVGELVTNTILVPVLRLLGITDAQGVSDLLSLLGLVGLDLSDPLNLGNLDIPGLNVVTAGPAFTMLKLLGADLGWVPSLPNSVVRDINGTEYLEVGAVGLLTTLLDELTETLPGNPLIRRLANLINGLVGDVLPDAVHLRVPVSVGMGMGAFAIATGYDKMLADLVNQPGGADYEGLDPALGSITVLPMLLLLNPARPNGGALARFYPLFGLFGIDTINPQTEVTNSGGLAQLPLGLSLGGANLIPVLIDIGVQYHPSSDFAAWPNPFSLANNLMAGLLPTYMLRGLTLDTVADQLTEQVDDALENVVDGKLALNLYVTLPSATQPLLEPLYLVSDIISIATLGLLAGNPVGAFANALAPAVGALNNLGYTDVVRNPDGTYTRTLTDGGVATPFLSFPSGINPLQVPFDIVNLLIRGFQKEFLSGNPTPATPNAILNLLDYLTGKDLLGDLPLGNVGGLLEGVVGNLAGNANLPGLTQQAMTQSAPADAPPDGAHKLASSATGDAVDTETPSEPTDSEATEDLADDGTDAAQDEAEAPDEPEELDEPEDAASEDQESVDEQSGEDAADEQQSTTTGRAGPGTGVTGSDTDSTDSAGDSGDSGGGASDNAA</sequence>
<feature type="compositionally biased region" description="Gly residues" evidence="1">
    <location>
        <begin position="746"/>
        <end position="757"/>
    </location>
</feature>
<dbReference type="Proteomes" id="UP000094243">
    <property type="component" value="Unassembled WGS sequence"/>
</dbReference>
<keyword evidence="3" id="KW-1185">Reference proteome</keyword>
<feature type="compositionally biased region" description="Acidic residues" evidence="1">
    <location>
        <begin position="662"/>
        <end position="715"/>
    </location>
</feature>
<name>A0A1E3S1V4_9MYCO</name>
<protein>
    <submittedName>
        <fullName evidence="2">Uncharacterized protein</fullName>
    </submittedName>
</protein>
<reference evidence="3" key="1">
    <citation type="submission" date="2016-09" db="EMBL/GenBank/DDBJ databases">
        <authorList>
            <person name="Greninger A.L."/>
            <person name="Jerome K.R."/>
            <person name="Mcnair B."/>
            <person name="Wallis C."/>
            <person name="Fang F."/>
        </authorList>
    </citation>
    <scope>NUCLEOTIDE SEQUENCE [LARGE SCALE GENOMIC DNA]</scope>
    <source>
        <strain evidence="3">M7</strain>
    </source>
</reference>
<proteinExistence type="predicted"/>
<evidence type="ECO:0000313" key="2">
    <source>
        <dbReference type="EMBL" id="ODQ96031.1"/>
    </source>
</evidence>
<dbReference type="EMBL" id="MIGZ01000008">
    <property type="protein sequence ID" value="ODQ96031.1"/>
    <property type="molecule type" value="Genomic_DNA"/>
</dbReference>
<feature type="region of interest" description="Disordered" evidence="1">
    <location>
        <begin position="626"/>
        <end position="757"/>
    </location>
</feature>
<comment type="caution">
    <text evidence="2">The sequence shown here is derived from an EMBL/GenBank/DDBJ whole genome shotgun (WGS) entry which is preliminary data.</text>
</comment>
<evidence type="ECO:0000256" key="1">
    <source>
        <dbReference type="SAM" id="MobiDB-lite"/>
    </source>
</evidence>